<dbReference type="EMBL" id="QQAW01000001">
    <property type="protein sequence ID" value="RDI40725.1"/>
    <property type="molecule type" value="Genomic_DNA"/>
</dbReference>
<comment type="caution">
    <text evidence="9">The sequence shown here is derived from an EMBL/GenBank/DDBJ whole genome shotgun (WGS) entry which is preliminary data.</text>
</comment>
<dbReference type="PANTHER" id="PTHR43124:SF8">
    <property type="entry name" value="INNER MEMBRANE TRANSPORT PROTEIN YDHP"/>
    <property type="match status" value="1"/>
</dbReference>
<dbReference type="GO" id="GO:0005886">
    <property type="term" value="C:plasma membrane"/>
    <property type="evidence" value="ECO:0007669"/>
    <property type="project" value="UniProtKB-SubCell"/>
</dbReference>
<dbReference type="Pfam" id="PF07690">
    <property type="entry name" value="MFS_1"/>
    <property type="match status" value="1"/>
</dbReference>
<evidence type="ECO:0000256" key="4">
    <source>
        <dbReference type="ARBA" id="ARBA00022989"/>
    </source>
</evidence>
<keyword evidence="5 7" id="KW-0472">Membrane</keyword>
<evidence type="ECO:0000259" key="8">
    <source>
        <dbReference type="PROSITE" id="PS50850"/>
    </source>
</evidence>
<dbReference type="Proteomes" id="UP000254958">
    <property type="component" value="Unassembled WGS sequence"/>
</dbReference>
<feature type="region of interest" description="Disordered" evidence="6">
    <location>
        <begin position="1"/>
        <end position="33"/>
    </location>
</feature>
<feature type="transmembrane region" description="Helical" evidence="7">
    <location>
        <begin position="279"/>
        <end position="300"/>
    </location>
</feature>
<feature type="transmembrane region" description="Helical" evidence="7">
    <location>
        <begin position="171"/>
        <end position="192"/>
    </location>
</feature>
<dbReference type="InterPro" id="IPR050189">
    <property type="entry name" value="MFS_Efflux_Transporters"/>
</dbReference>
<dbReference type="CDD" id="cd17324">
    <property type="entry name" value="MFS_NepI_like"/>
    <property type="match status" value="1"/>
</dbReference>
<evidence type="ECO:0000256" key="6">
    <source>
        <dbReference type="SAM" id="MobiDB-lite"/>
    </source>
</evidence>
<comment type="subcellular location">
    <subcellularLocation>
        <location evidence="1">Cell membrane</location>
        <topology evidence="1">Multi-pass membrane protein</topology>
    </subcellularLocation>
</comment>
<dbReference type="InterPro" id="IPR011701">
    <property type="entry name" value="MFS"/>
</dbReference>
<feature type="transmembrane region" description="Helical" evidence="7">
    <location>
        <begin position="312"/>
        <end position="330"/>
    </location>
</feature>
<evidence type="ECO:0000256" key="3">
    <source>
        <dbReference type="ARBA" id="ARBA00022692"/>
    </source>
</evidence>
<dbReference type="PROSITE" id="PS50850">
    <property type="entry name" value="MFS"/>
    <property type="match status" value="1"/>
</dbReference>
<sequence>MSVNDAAHSEPCDQIPIITPVSSPGRQMRPPKKGKEVVLSKADHSSSLALLSLACGAFAIGVTEFTPMGLLPVLAEGVHVSVPKAGSLISAYAFGVMGGAPFVTLLLARYPRKYALIGLMVLYAIGNLTSAASADYTQLLLSRVLTSMAHGAFFGLGAVEAASLVAPNRRASALASMFMGLTVANIFGVPAATWLGDTLGWRSAFAVISVLGVVAAAALSVALPLAEAGPRPDAAAELKAILRPNVLMALGVTVIGAGAMFELYTYIVPMLEHITQAGPALTTAALMLIGVGFSIGNAIGGRAADRSLAGTLLVFFPILGLIMLAFPFAAQTPAGALVGVLLWGAASFSLMPALQMRTMQAAHDAPGLASSVNIGAFNLGNALGAALGGAVLSFGFGYPMVSAAGLGICLLGVVLVLLSRTGRLSPQAG</sequence>
<feature type="transmembrane region" description="Helical" evidence="7">
    <location>
        <begin position="88"/>
        <end position="107"/>
    </location>
</feature>
<accession>A0A370GA68</accession>
<keyword evidence="10" id="KW-1185">Reference proteome</keyword>
<feature type="transmembrane region" description="Helical" evidence="7">
    <location>
        <begin position="114"/>
        <end position="134"/>
    </location>
</feature>
<evidence type="ECO:0000256" key="5">
    <source>
        <dbReference type="ARBA" id="ARBA00023136"/>
    </source>
</evidence>
<feature type="domain" description="Major facilitator superfamily (MFS) profile" evidence="8">
    <location>
        <begin position="49"/>
        <end position="422"/>
    </location>
</feature>
<feature type="transmembrane region" description="Helical" evidence="7">
    <location>
        <begin position="140"/>
        <end position="159"/>
    </location>
</feature>
<organism evidence="9 10">
    <name type="scientific">Gluconacetobacter liquefaciens</name>
    <name type="common">Acetobacter liquefaciens</name>
    <dbReference type="NCBI Taxonomy" id="89584"/>
    <lineage>
        <taxon>Bacteria</taxon>
        <taxon>Pseudomonadati</taxon>
        <taxon>Pseudomonadota</taxon>
        <taxon>Alphaproteobacteria</taxon>
        <taxon>Acetobacterales</taxon>
        <taxon>Acetobacteraceae</taxon>
        <taxon>Gluconacetobacter</taxon>
    </lineage>
</organism>
<feature type="transmembrane region" description="Helical" evidence="7">
    <location>
        <begin position="336"/>
        <end position="354"/>
    </location>
</feature>
<name>A0A370GA68_GLULI</name>
<dbReference type="AlphaFoldDB" id="A0A370GA68"/>
<keyword evidence="3 7" id="KW-0812">Transmembrane</keyword>
<feature type="transmembrane region" description="Helical" evidence="7">
    <location>
        <begin position="204"/>
        <end position="225"/>
    </location>
</feature>
<dbReference type="PANTHER" id="PTHR43124">
    <property type="entry name" value="PURINE EFFLUX PUMP PBUE"/>
    <property type="match status" value="1"/>
</dbReference>
<protein>
    <submittedName>
        <fullName evidence="9">DHA1 family inner membrane transport protein</fullName>
    </submittedName>
</protein>
<evidence type="ECO:0000256" key="1">
    <source>
        <dbReference type="ARBA" id="ARBA00004651"/>
    </source>
</evidence>
<feature type="transmembrane region" description="Helical" evidence="7">
    <location>
        <begin position="48"/>
        <end position="68"/>
    </location>
</feature>
<reference evidence="9 10" key="1">
    <citation type="submission" date="2018-07" db="EMBL/GenBank/DDBJ databases">
        <title>Genomic Encyclopedia of Type Strains, Phase IV (KMG-IV): sequencing the most valuable type-strain genomes for metagenomic binning, comparative biology and taxonomic classification.</title>
        <authorList>
            <person name="Goeker M."/>
        </authorList>
    </citation>
    <scope>NUCLEOTIDE SEQUENCE [LARGE SCALE GENOMIC DNA]</scope>
    <source>
        <strain evidence="9 10">DSM 5603</strain>
    </source>
</reference>
<feature type="transmembrane region" description="Helical" evidence="7">
    <location>
        <begin position="246"/>
        <end position="267"/>
    </location>
</feature>
<evidence type="ECO:0000313" key="9">
    <source>
        <dbReference type="EMBL" id="RDI40725.1"/>
    </source>
</evidence>
<dbReference type="InterPro" id="IPR036259">
    <property type="entry name" value="MFS_trans_sf"/>
</dbReference>
<proteinExistence type="predicted"/>
<keyword evidence="2" id="KW-1003">Cell membrane</keyword>
<evidence type="ECO:0000313" key="10">
    <source>
        <dbReference type="Proteomes" id="UP000254958"/>
    </source>
</evidence>
<keyword evidence="4 7" id="KW-1133">Transmembrane helix</keyword>
<evidence type="ECO:0000256" key="2">
    <source>
        <dbReference type="ARBA" id="ARBA00022475"/>
    </source>
</evidence>
<gene>
    <name evidence="9" type="ORF">C7453_101524</name>
</gene>
<evidence type="ECO:0000256" key="7">
    <source>
        <dbReference type="SAM" id="Phobius"/>
    </source>
</evidence>
<feature type="transmembrane region" description="Helical" evidence="7">
    <location>
        <begin position="400"/>
        <end position="418"/>
    </location>
</feature>
<dbReference type="SUPFAM" id="SSF103473">
    <property type="entry name" value="MFS general substrate transporter"/>
    <property type="match status" value="1"/>
</dbReference>
<feature type="transmembrane region" description="Helical" evidence="7">
    <location>
        <begin position="375"/>
        <end position="394"/>
    </location>
</feature>
<dbReference type="InterPro" id="IPR020846">
    <property type="entry name" value="MFS_dom"/>
</dbReference>
<dbReference type="GO" id="GO:0022857">
    <property type="term" value="F:transmembrane transporter activity"/>
    <property type="evidence" value="ECO:0007669"/>
    <property type="project" value="InterPro"/>
</dbReference>
<dbReference type="Gene3D" id="1.20.1250.20">
    <property type="entry name" value="MFS general substrate transporter like domains"/>
    <property type="match status" value="2"/>
</dbReference>